<feature type="chain" id="PRO_5014723221" evidence="1">
    <location>
        <begin position="22"/>
        <end position="1485"/>
    </location>
</feature>
<dbReference type="EMBL" id="NKXO01000005">
    <property type="protein sequence ID" value="PKQ70539.1"/>
    <property type="molecule type" value="Genomic_DNA"/>
</dbReference>
<dbReference type="SMART" id="SM00710">
    <property type="entry name" value="PbH1"/>
    <property type="match status" value="4"/>
</dbReference>
<feature type="domain" description="Secretion system C-terminal sorting" evidence="2">
    <location>
        <begin position="1415"/>
        <end position="1482"/>
    </location>
</feature>
<proteinExistence type="predicted"/>
<dbReference type="InterPro" id="IPR006626">
    <property type="entry name" value="PbH1"/>
</dbReference>
<dbReference type="Pfam" id="PF18962">
    <property type="entry name" value="Por_Secre_tail"/>
    <property type="match status" value="1"/>
</dbReference>
<organism evidence="3 4">
    <name type="scientific">Raineya orbicola</name>
    <dbReference type="NCBI Taxonomy" id="2016530"/>
    <lineage>
        <taxon>Bacteria</taxon>
        <taxon>Pseudomonadati</taxon>
        <taxon>Bacteroidota</taxon>
        <taxon>Cytophagia</taxon>
        <taxon>Cytophagales</taxon>
        <taxon>Raineyaceae</taxon>
        <taxon>Raineya</taxon>
    </lineage>
</organism>
<accession>A0A2N3IJP4</accession>
<comment type="caution">
    <text evidence="3">The sequence shown here is derived from an EMBL/GenBank/DDBJ whole genome shotgun (WGS) entry which is preliminary data.</text>
</comment>
<dbReference type="NCBIfam" id="TIGR04183">
    <property type="entry name" value="Por_Secre_tail"/>
    <property type="match status" value="1"/>
</dbReference>
<reference evidence="3 4" key="1">
    <citation type="submission" date="2017-06" db="EMBL/GenBank/DDBJ databases">
        <title>Raineya orbicola gen. nov., sp. nov. a slightly thermophilic bacterium of the phylum Bacteroidetes and the description of Raineyaceae fam. nov.</title>
        <authorList>
            <person name="Albuquerque L."/>
            <person name="Polonia A.R.M."/>
            <person name="Barroso C."/>
            <person name="Froufe H.J.C."/>
            <person name="Lage O."/>
            <person name="Lobo-Da-Cunha A."/>
            <person name="Egas C."/>
            <person name="Da Costa M.S."/>
        </authorList>
    </citation>
    <scope>NUCLEOTIDE SEQUENCE [LARGE SCALE GENOMIC DNA]</scope>
    <source>
        <strain evidence="3 4">SPSPC-11</strain>
    </source>
</reference>
<feature type="signal peptide" evidence="1">
    <location>
        <begin position="1"/>
        <end position="21"/>
    </location>
</feature>
<protein>
    <submittedName>
        <fullName evidence="3">Por secretion system C-terminal sorting domain</fullName>
    </submittedName>
</protein>
<evidence type="ECO:0000313" key="4">
    <source>
        <dbReference type="Proteomes" id="UP000233387"/>
    </source>
</evidence>
<gene>
    <name evidence="3" type="ORF">Rain11_0459</name>
</gene>
<dbReference type="InterPro" id="IPR026444">
    <property type="entry name" value="Secre_tail"/>
</dbReference>
<evidence type="ECO:0000256" key="1">
    <source>
        <dbReference type="SAM" id="SignalP"/>
    </source>
</evidence>
<name>A0A2N3IJP4_9BACT</name>
<dbReference type="RefSeq" id="WP_165778056.1">
    <property type="nucleotide sequence ID" value="NZ_NKXO01000005.1"/>
</dbReference>
<sequence>MKTKILLVLLLFIVSLCNSFSQTYYSRQSGNWNDNNTWSLISHTGTPAPTAPAALANVIIGNGHTVTSTTSLDLAANLNITINSGGTLVLQNGNTPTNIISNFTVNGTLRLEGGNLNVTTPLSNLNFNNGSTYIHARDGGTIPLATWQLNSTCEITGVTTTMPTGFESQNFGNLIWNCSNQNIYCAFNANFNIQGTFRVLNSHDGSSPLGIAISDSNTQDYTVTTQHFVMDNLTPNRAAFYPYAGSVTNRTGTLAVTGDLTIKSGNITGVLGGIGTSRIIMQGSTNTTFDFDASFTFYNIAVWKVEVNKSGGAKVTFTNPSNFVSWPAASGTPVSILDIQSGTAEIPANTTLNTSVIQGSGTLTMGANANLLLDNKNPSYNNTFSGNLNAPDNSTVTFNTSIPQNIFIPTTGTYGSIRINSTSHDINLFANLTLKGTFWDEAGKFKHNNNTVTFAGTSPQTIRGIVEFYNFNINNNTSLFDAGTQVRFIGQLSIDNDKYLSIGAGTLFAVYTPSSMPSINGGINKYIVTDGPGEIKIRNESGITLVSSSLPIPMGYTQPNKYAGITFPFNNLNDGSEISIQVKAPGATPYPNITAPSRVDAVWRVQLPVFTAPNTSSSISVFYAGSTVGGFTSGQAYYHNGTSWILEATGTSDALSTQFNPTSFTNDTRYYAVFASAPVTDFYTLGDGAAWNTNSNLWSNDGTTPCNCSPNGVANANVRIRHNASIPIGAPTSVVTPTTTIDIQQPVTLTSDIPFTAQNLYGVSGATLKMNLNSLPTISGTNSFATTNGTIIEFASNSVGTIPNNFGGNLYKNLIISGTGAKSFSATPAVTIQENLTIKNNATLNVNDANLSVGGNTVIENGGSFIDGGNSGSSTFSGNITINAGGGFSASGGLSNNSSFIFERNIINNGNFLLECNCSFSFNTGSIEITANNWMGFGAANSNAPVNFNTNTILSGANSIAFNTTGNITINNVTVTNNSTNGVLIHGVLNGTNSSSTWQQNANTLLAYNNGTKPMVTGQLLADAIGNTITYQNVASTTHIKETTYHNLTLTGAPAKLFYPNTIVMNDLTADNSTGNLDLQGNTLRVRGNWTGKTSGFLQVLNGRVIFDGTAPQTIFQRTDFDILEIANPAHVALSGADNSANRITLTQGRLQIGNSIFTLRATPATDQITQTFTNTSTSYIETNGTGNLTRQNLVAGTAYVFPIGDASVIRHITITPIAAGLARAVFVSGITPTPPPSNTDLAAGMWLLQGMNGATVSFVNSGAVGFASKVYRLNGSTWEDTGITTTFSSGIYTATPLNFAAGETYTIFGQTAAHTVVLSSFTKSVLPDGSMLLSAQTNYNLPTKFISTNTNVAQILNGNKLVITYNNADEFTDILAFSEGQNPIPPSDTVQVMRIYNFGYINALHSDIEKKILLYPNPTSDEVFVSSLDNSLQIESISVFNALGQNVVLKTKENKLSLTHLPVGVYVAEIHTSQGLIRKKVTKR</sequence>
<evidence type="ECO:0000259" key="2">
    <source>
        <dbReference type="Pfam" id="PF18962"/>
    </source>
</evidence>
<keyword evidence="4" id="KW-1185">Reference proteome</keyword>
<keyword evidence="1" id="KW-0732">Signal</keyword>
<evidence type="ECO:0000313" key="3">
    <source>
        <dbReference type="EMBL" id="PKQ70539.1"/>
    </source>
</evidence>
<dbReference type="Proteomes" id="UP000233387">
    <property type="component" value="Unassembled WGS sequence"/>
</dbReference>